<dbReference type="InterPro" id="IPR011066">
    <property type="entry name" value="MscS_channel_C_sf"/>
</dbReference>
<comment type="subcellular location">
    <subcellularLocation>
        <location evidence="1">Cell membrane</location>
        <topology evidence="1">Multi-pass membrane protein</topology>
    </subcellularLocation>
</comment>
<keyword evidence="9" id="KW-1185">Reference proteome</keyword>
<dbReference type="RefSeq" id="WP_110984491.1">
    <property type="nucleotide sequence ID" value="NZ_CAWNWM010000001.1"/>
</dbReference>
<dbReference type="SUPFAM" id="SSF82689">
    <property type="entry name" value="Mechanosensitive channel protein MscS (YggB), C-terminal domain"/>
    <property type="match status" value="1"/>
</dbReference>
<feature type="domain" description="Mechanosensitive ion channel MscS" evidence="7">
    <location>
        <begin position="101"/>
        <end position="174"/>
    </location>
</feature>
<evidence type="ECO:0000259" key="7">
    <source>
        <dbReference type="Pfam" id="PF00924"/>
    </source>
</evidence>
<dbReference type="InterPro" id="IPR023408">
    <property type="entry name" value="MscS_beta-dom_sf"/>
</dbReference>
<evidence type="ECO:0000256" key="1">
    <source>
        <dbReference type="ARBA" id="ARBA00004651"/>
    </source>
</evidence>
<dbReference type="SUPFAM" id="SSF50182">
    <property type="entry name" value="Sm-like ribonucleoproteins"/>
    <property type="match status" value="1"/>
</dbReference>
<dbReference type="Proteomes" id="UP000248857">
    <property type="component" value="Unassembled WGS sequence"/>
</dbReference>
<dbReference type="PANTHER" id="PTHR30566">
    <property type="entry name" value="YNAI-RELATED MECHANOSENSITIVE ION CHANNEL"/>
    <property type="match status" value="1"/>
</dbReference>
<feature type="transmembrane region" description="Helical" evidence="6">
    <location>
        <begin position="58"/>
        <end position="76"/>
    </location>
</feature>
<dbReference type="OrthoDB" id="9809206at2"/>
<evidence type="ECO:0000256" key="2">
    <source>
        <dbReference type="ARBA" id="ARBA00022475"/>
    </source>
</evidence>
<keyword evidence="2" id="KW-1003">Cell membrane</keyword>
<feature type="transmembrane region" description="Helical" evidence="6">
    <location>
        <begin position="20"/>
        <end position="38"/>
    </location>
</feature>
<evidence type="ECO:0000256" key="6">
    <source>
        <dbReference type="SAM" id="Phobius"/>
    </source>
</evidence>
<dbReference type="EMBL" id="PQWO01000001">
    <property type="protein sequence ID" value="PZD75195.1"/>
    <property type="molecule type" value="Genomic_DNA"/>
</dbReference>
<dbReference type="PANTHER" id="PTHR30566:SF5">
    <property type="entry name" value="MECHANOSENSITIVE ION CHANNEL PROTEIN 1, MITOCHONDRIAL-RELATED"/>
    <property type="match status" value="1"/>
</dbReference>
<reference evidence="8 9" key="1">
    <citation type="journal article" date="2018" name="Sci. Rep.">
        <title>A novel species of the marine cyanobacterium Acaryochloris with a unique pigment content and lifestyle.</title>
        <authorList>
            <person name="Partensky F."/>
            <person name="Six C."/>
            <person name="Ratin M."/>
            <person name="Garczarek L."/>
            <person name="Vaulot D."/>
            <person name="Probert I."/>
            <person name="Calteau A."/>
            <person name="Gourvil P."/>
            <person name="Marie D."/>
            <person name="Grebert T."/>
            <person name="Bouchier C."/>
            <person name="Le Panse S."/>
            <person name="Gachenot M."/>
            <person name="Rodriguez F."/>
            <person name="Garrido J.L."/>
        </authorList>
    </citation>
    <scope>NUCLEOTIDE SEQUENCE [LARGE SCALE GENOMIC DNA]</scope>
    <source>
        <strain evidence="8 9">RCC1774</strain>
    </source>
</reference>
<proteinExistence type="predicted"/>
<sequence length="303" mass="34491">MDLLNQLNLNLGIDPEIPNKLIASAIGLILVLSLRWLALRVLNRRVKDPRILYGWRKWVGYISFGFSIFSVGRPWVPELQNISTFLGIVTAGLAVALKEPIVDLVGWAFILSRQPFQVGDRIQLGPHAGDVIDIRIFQFTLMEVGNWVAADQSTGRVIHVPNGKVFQDTVANYSQGFQYLWHEIPVLLTFESDWEQAKQILLKLANCHAEHLSDAAQSRLRAAAQKYMIVYSKLTPIVYTSVQESGVLLTIRYLCEPRQRRTTEQSIWEDILRTFAQHDNIAFAYPTQRFVSSSDPHLNRPPQ</sequence>
<evidence type="ECO:0000256" key="5">
    <source>
        <dbReference type="ARBA" id="ARBA00023136"/>
    </source>
</evidence>
<keyword evidence="3 6" id="KW-0812">Transmembrane</keyword>
<organism evidence="8 9">
    <name type="scientific">Acaryochloris thomasi RCC1774</name>
    <dbReference type="NCBI Taxonomy" id="1764569"/>
    <lineage>
        <taxon>Bacteria</taxon>
        <taxon>Bacillati</taxon>
        <taxon>Cyanobacteriota</taxon>
        <taxon>Cyanophyceae</taxon>
        <taxon>Acaryochloridales</taxon>
        <taxon>Acaryochloridaceae</taxon>
        <taxon>Acaryochloris</taxon>
        <taxon>Acaryochloris thomasi</taxon>
    </lineage>
</organism>
<evidence type="ECO:0000256" key="4">
    <source>
        <dbReference type="ARBA" id="ARBA00022989"/>
    </source>
</evidence>
<accession>A0A2W1JY43</accession>
<dbReference type="Gene3D" id="3.30.70.100">
    <property type="match status" value="1"/>
</dbReference>
<dbReference type="Gene3D" id="2.30.30.60">
    <property type="match status" value="1"/>
</dbReference>
<keyword evidence="5 6" id="KW-0472">Membrane</keyword>
<dbReference type="InterPro" id="IPR010920">
    <property type="entry name" value="LSM_dom_sf"/>
</dbReference>
<evidence type="ECO:0000313" key="9">
    <source>
        <dbReference type="Proteomes" id="UP000248857"/>
    </source>
</evidence>
<dbReference type="InterPro" id="IPR006685">
    <property type="entry name" value="MscS_channel_2nd"/>
</dbReference>
<evidence type="ECO:0000256" key="3">
    <source>
        <dbReference type="ARBA" id="ARBA00022692"/>
    </source>
</evidence>
<dbReference type="GO" id="GO:0005886">
    <property type="term" value="C:plasma membrane"/>
    <property type="evidence" value="ECO:0007669"/>
    <property type="project" value="UniProtKB-SubCell"/>
</dbReference>
<dbReference type="Pfam" id="PF00924">
    <property type="entry name" value="MS_channel_2nd"/>
    <property type="match status" value="1"/>
</dbReference>
<name>A0A2W1JY43_9CYAN</name>
<evidence type="ECO:0000313" key="8">
    <source>
        <dbReference type="EMBL" id="PZD75195.1"/>
    </source>
</evidence>
<keyword evidence="4 6" id="KW-1133">Transmembrane helix</keyword>
<dbReference type="GO" id="GO:0055085">
    <property type="term" value="P:transmembrane transport"/>
    <property type="evidence" value="ECO:0007669"/>
    <property type="project" value="InterPro"/>
</dbReference>
<protein>
    <submittedName>
        <fullName evidence="8">Small-conductance mechanosensitive channel</fullName>
    </submittedName>
</protein>
<gene>
    <name evidence="8" type="primary">mscS_5</name>
    <name evidence="8" type="ORF">C1752_00530</name>
</gene>
<comment type="caution">
    <text evidence="8">The sequence shown here is derived from an EMBL/GenBank/DDBJ whole genome shotgun (WGS) entry which is preliminary data.</text>
</comment>
<dbReference type="AlphaFoldDB" id="A0A2W1JY43"/>